<dbReference type="GO" id="GO:0009378">
    <property type="term" value="F:four-way junction helicase activity"/>
    <property type="evidence" value="ECO:0007669"/>
    <property type="project" value="TreeGrafter"/>
</dbReference>
<keyword evidence="4 15" id="KW-0378">Hydrolase</keyword>
<dbReference type="EC" id="5.6.2.4" evidence="10"/>
<dbReference type="EMBL" id="CP000393">
    <property type="protein sequence ID" value="ABG52618.1"/>
    <property type="molecule type" value="Genomic_DNA"/>
</dbReference>
<dbReference type="eggNOG" id="COG0514">
    <property type="taxonomic scope" value="Bacteria"/>
</dbReference>
<dbReference type="NCBIfam" id="TIGR00614">
    <property type="entry name" value="recQ_fam"/>
    <property type="match status" value="1"/>
</dbReference>
<dbReference type="GO" id="GO:0005737">
    <property type="term" value="C:cytoplasm"/>
    <property type="evidence" value="ECO:0007669"/>
    <property type="project" value="TreeGrafter"/>
</dbReference>
<proteinExistence type="inferred from homology"/>
<evidence type="ECO:0000256" key="5">
    <source>
        <dbReference type="ARBA" id="ARBA00022806"/>
    </source>
</evidence>
<dbReference type="PROSITE" id="PS51194">
    <property type="entry name" value="HELICASE_CTER"/>
    <property type="match status" value="1"/>
</dbReference>
<evidence type="ECO:0000256" key="3">
    <source>
        <dbReference type="ARBA" id="ARBA00022741"/>
    </source>
</evidence>
<comment type="catalytic activity">
    <reaction evidence="9">
        <text>Couples ATP hydrolysis with the unwinding of duplex DNA by translocating in the 3'-5' direction.</text>
        <dbReference type="EC" id="5.6.2.4"/>
    </reaction>
</comment>
<keyword evidence="6" id="KW-0067">ATP-binding</keyword>
<feature type="domain" description="Helicase ATP-binding" evidence="13">
    <location>
        <begin position="33"/>
        <end position="210"/>
    </location>
</feature>
<dbReference type="InterPro" id="IPR004589">
    <property type="entry name" value="DNA_helicase_ATP-dep_RecQ"/>
</dbReference>
<dbReference type="InterPro" id="IPR027417">
    <property type="entry name" value="P-loop_NTPase"/>
</dbReference>
<dbReference type="PANTHER" id="PTHR13710">
    <property type="entry name" value="DNA HELICASE RECQ FAMILY MEMBER"/>
    <property type="match status" value="1"/>
</dbReference>
<dbReference type="GO" id="GO:0043138">
    <property type="term" value="F:3'-5' DNA helicase activity"/>
    <property type="evidence" value="ECO:0007669"/>
    <property type="project" value="UniProtKB-EC"/>
</dbReference>
<dbReference type="InterPro" id="IPR032284">
    <property type="entry name" value="RecQ_Zn-bd"/>
</dbReference>
<evidence type="ECO:0000256" key="11">
    <source>
        <dbReference type="ARBA" id="ARBA00044535"/>
    </source>
</evidence>
<evidence type="ECO:0000259" key="14">
    <source>
        <dbReference type="PROSITE" id="PS51194"/>
    </source>
</evidence>
<dbReference type="GO" id="GO:0046872">
    <property type="term" value="F:metal ion binding"/>
    <property type="evidence" value="ECO:0007669"/>
    <property type="project" value="UniProtKB-KW"/>
</dbReference>
<evidence type="ECO:0000256" key="2">
    <source>
        <dbReference type="ARBA" id="ARBA00022723"/>
    </source>
</evidence>
<evidence type="ECO:0000256" key="10">
    <source>
        <dbReference type="ARBA" id="ARBA00034808"/>
    </source>
</evidence>
<dbReference type="STRING" id="203124.Tery_3530"/>
<keyword evidence="7" id="KW-0238">DNA-binding</keyword>
<dbReference type="KEGG" id="ter:Tery_3530"/>
<dbReference type="GO" id="GO:0006281">
    <property type="term" value="P:DNA repair"/>
    <property type="evidence" value="ECO:0007669"/>
    <property type="project" value="TreeGrafter"/>
</dbReference>
<evidence type="ECO:0000259" key="13">
    <source>
        <dbReference type="PROSITE" id="PS51192"/>
    </source>
</evidence>
<dbReference type="CDD" id="cd17920">
    <property type="entry name" value="DEXHc_RecQ"/>
    <property type="match status" value="1"/>
</dbReference>
<dbReference type="OrthoDB" id="9763310at2"/>
<evidence type="ECO:0000256" key="12">
    <source>
        <dbReference type="ARBA" id="ARBA00044550"/>
    </source>
</evidence>
<reference evidence="15" key="1">
    <citation type="submission" date="2006-06" db="EMBL/GenBank/DDBJ databases">
        <title>Complete sequence of Trichodesmium erythraeum IMS101.</title>
        <authorList>
            <consortium name="US DOE Joint Genome Institute"/>
            <person name="Copeland A."/>
            <person name="Lucas S."/>
            <person name="Lapidus A."/>
            <person name="Barry K."/>
            <person name="Detter J.C."/>
            <person name="Glavina del Rio T."/>
            <person name="Hammon N."/>
            <person name="Israni S."/>
            <person name="Dalin E."/>
            <person name="Tice H."/>
            <person name="Pitluck S."/>
            <person name="Kiss H."/>
            <person name="Munk A.C."/>
            <person name="Brettin T."/>
            <person name="Bruce D."/>
            <person name="Han C."/>
            <person name="Tapia R."/>
            <person name="Gilna P."/>
            <person name="Schmutz J."/>
            <person name="Larimer F."/>
            <person name="Land M."/>
            <person name="Hauser L."/>
            <person name="Kyrpides N."/>
            <person name="Kim E."/>
            <person name="Richardson P."/>
        </authorList>
    </citation>
    <scope>NUCLEOTIDE SEQUENCE [LARGE SCALE GENOMIC DNA]</scope>
    <source>
        <strain evidence="15">IMS101</strain>
    </source>
</reference>
<evidence type="ECO:0000256" key="8">
    <source>
        <dbReference type="ARBA" id="ARBA00023235"/>
    </source>
</evidence>
<evidence type="ECO:0000256" key="4">
    <source>
        <dbReference type="ARBA" id="ARBA00022801"/>
    </source>
</evidence>
<dbReference type="PROSITE" id="PS51192">
    <property type="entry name" value="HELICASE_ATP_BIND_1"/>
    <property type="match status" value="1"/>
</dbReference>
<evidence type="ECO:0000256" key="9">
    <source>
        <dbReference type="ARBA" id="ARBA00034617"/>
    </source>
</evidence>
<evidence type="ECO:0000256" key="1">
    <source>
        <dbReference type="ARBA" id="ARBA00005446"/>
    </source>
</evidence>
<dbReference type="InterPro" id="IPR014001">
    <property type="entry name" value="Helicase_ATP-bd"/>
</dbReference>
<dbReference type="SMART" id="SM00487">
    <property type="entry name" value="DEXDc"/>
    <property type="match status" value="1"/>
</dbReference>
<keyword evidence="8" id="KW-0413">Isomerase</keyword>
<keyword evidence="2" id="KW-0479">Metal-binding</keyword>
<dbReference type="GO" id="GO:0003677">
    <property type="term" value="F:DNA binding"/>
    <property type="evidence" value="ECO:0007669"/>
    <property type="project" value="UniProtKB-KW"/>
</dbReference>
<dbReference type="GO" id="GO:0016787">
    <property type="term" value="F:hydrolase activity"/>
    <property type="evidence" value="ECO:0007669"/>
    <property type="project" value="UniProtKB-KW"/>
</dbReference>
<comment type="similarity">
    <text evidence="1">Belongs to the helicase family. RecQ subfamily.</text>
</comment>
<dbReference type="GO" id="GO:0005524">
    <property type="term" value="F:ATP binding"/>
    <property type="evidence" value="ECO:0007669"/>
    <property type="project" value="UniProtKB-KW"/>
</dbReference>
<dbReference type="InterPro" id="IPR001650">
    <property type="entry name" value="Helicase_C-like"/>
</dbReference>
<evidence type="ECO:0000256" key="7">
    <source>
        <dbReference type="ARBA" id="ARBA00023125"/>
    </source>
</evidence>
<name>Q10YQ6_TRIEI</name>
<feature type="domain" description="Helicase C-terminal" evidence="14">
    <location>
        <begin position="234"/>
        <end position="388"/>
    </location>
</feature>
<evidence type="ECO:0000313" key="15">
    <source>
        <dbReference type="EMBL" id="ABG52618.1"/>
    </source>
</evidence>
<dbReference type="Pfam" id="PF00270">
    <property type="entry name" value="DEAD"/>
    <property type="match status" value="1"/>
</dbReference>
<dbReference type="Pfam" id="PF16124">
    <property type="entry name" value="RecQ_Zn_bind"/>
    <property type="match status" value="1"/>
</dbReference>
<dbReference type="GO" id="GO:0043590">
    <property type="term" value="C:bacterial nucleoid"/>
    <property type="evidence" value="ECO:0007669"/>
    <property type="project" value="TreeGrafter"/>
</dbReference>
<dbReference type="SUPFAM" id="SSF52540">
    <property type="entry name" value="P-loop containing nucleoside triphosphate hydrolases"/>
    <property type="match status" value="1"/>
</dbReference>
<keyword evidence="3" id="KW-0547">Nucleotide-binding</keyword>
<accession>Q10YQ6</accession>
<gene>
    <name evidence="15" type="ordered locus">Tery_3530</name>
</gene>
<evidence type="ECO:0000256" key="6">
    <source>
        <dbReference type="ARBA" id="ARBA00022840"/>
    </source>
</evidence>
<dbReference type="Pfam" id="PF00271">
    <property type="entry name" value="Helicase_C"/>
    <property type="match status" value="1"/>
</dbReference>
<dbReference type="HOGENOM" id="CLU_001103_9_7_3"/>
<dbReference type="SMART" id="SM00490">
    <property type="entry name" value="HELICc"/>
    <property type="match status" value="1"/>
</dbReference>
<keyword evidence="5 15" id="KW-0347">Helicase</keyword>
<organism evidence="15">
    <name type="scientific">Trichodesmium erythraeum (strain IMS101)</name>
    <dbReference type="NCBI Taxonomy" id="203124"/>
    <lineage>
        <taxon>Bacteria</taxon>
        <taxon>Bacillati</taxon>
        <taxon>Cyanobacteriota</taxon>
        <taxon>Cyanophyceae</taxon>
        <taxon>Oscillatoriophycideae</taxon>
        <taxon>Oscillatoriales</taxon>
        <taxon>Microcoleaceae</taxon>
        <taxon>Trichodesmium</taxon>
    </lineage>
</organism>
<sequence>MKNSEETSWNKIKETFKKIWGYDNFRPPQEEIINCLLTGKDALIIMPTGGGKSICFQLPALLKKGLTLVISPLVALMENQVEELSDRSLPASLLHSQLTREKKRQTLEKIEQNQLRLLYLSPETLFNQKIWNLLSKSQTKINGLILDEAHCLVEWGETFRPSYRRLGAVRQTLIKSKPPGTKISVAAFTATADPQAQKIIKTALQLRNPKTYLISPYRNNLQLKIQHICTSRSRYQQLLKFIKTREKQSGIVYVRTRKDSEKLAETLREKNYQTTSYHAGLRAEERRHIEKAWIKGEINFVVCTSAFGMGINKPDVRWVIHFQAPSLLSEYIQEIGRGGRDGKPAEALTLISEPTGWLDPEDKQRQKFLADKLKLEYQRAEKLIKQLPTRGNINLLKDEYPHAANALSILHSSGKLRWYDPFNYVMINNSKKVSLNYNSKVKDLNKYFATRKCRWQFLLEVFGFSQEAQNIGYMGCGHCDNCLKKRKK</sequence>
<dbReference type="GO" id="GO:0006310">
    <property type="term" value="P:DNA recombination"/>
    <property type="evidence" value="ECO:0007669"/>
    <property type="project" value="InterPro"/>
</dbReference>
<protein>
    <recommendedName>
        <fullName evidence="11">ATP-dependent DNA helicase RecQ</fullName>
        <ecNumber evidence="10">5.6.2.4</ecNumber>
    </recommendedName>
    <alternativeName>
        <fullName evidence="12">DNA 3'-5' helicase RecQ</fullName>
    </alternativeName>
</protein>
<dbReference type="GO" id="GO:0030894">
    <property type="term" value="C:replisome"/>
    <property type="evidence" value="ECO:0007669"/>
    <property type="project" value="TreeGrafter"/>
</dbReference>
<dbReference type="RefSeq" id="WP_011612960.1">
    <property type="nucleotide sequence ID" value="NC_008312.1"/>
</dbReference>
<dbReference type="AlphaFoldDB" id="Q10YQ6"/>
<dbReference type="Gene3D" id="3.40.50.300">
    <property type="entry name" value="P-loop containing nucleotide triphosphate hydrolases"/>
    <property type="match status" value="2"/>
</dbReference>
<dbReference type="InterPro" id="IPR011545">
    <property type="entry name" value="DEAD/DEAH_box_helicase_dom"/>
</dbReference>
<dbReference type="PANTHER" id="PTHR13710:SF105">
    <property type="entry name" value="ATP-DEPENDENT DNA HELICASE Q1"/>
    <property type="match status" value="1"/>
</dbReference>